<keyword evidence="6 14" id="KW-0812">Transmembrane</keyword>
<dbReference type="Gene3D" id="2.60.40.1120">
    <property type="entry name" value="Carboxypeptidase-like, regulatory domain"/>
    <property type="match status" value="1"/>
</dbReference>
<feature type="domain" description="TonB-dependent receptor-like beta-barrel" evidence="16">
    <location>
        <begin position="433"/>
        <end position="842"/>
    </location>
</feature>
<dbReference type="EMBL" id="FQUQ01000003">
    <property type="protein sequence ID" value="SHF80746.1"/>
    <property type="molecule type" value="Genomic_DNA"/>
</dbReference>
<evidence type="ECO:0000256" key="12">
    <source>
        <dbReference type="ARBA" id="ARBA00023170"/>
    </source>
</evidence>
<evidence type="ECO:0000256" key="5">
    <source>
        <dbReference type="ARBA" id="ARBA00022496"/>
    </source>
</evidence>
<reference evidence="19" key="1">
    <citation type="submission" date="2016-11" db="EMBL/GenBank/DDBJ databases">
        <authorList>
            <person name="Varghese N."/>
            <person name="Submissions S."/>
        </authorList>
    </citation>
    <scope>NUCLEOTIDE SEQUENCE [LARGE SCALE GENOMIC DNA]</scope>
    <source>
        <strain evidence="19">DSM 16990</strain>
    </source>
</reference>
<dbReference type="InterPro" id="IPR010105">
    <property type="entry name" value="TonB_sidphr_rcpt"/>
</dbReference>
<dbReference type="Pfam" id="PF13715">
    <property type="entry name" value="CarbopepD_reg_2"/>
    <property type="match status" value="1"/>
</dbReference>
<sequence length="869" mass="96919">MKSLFSKSIFIFILLISSHYCTQAQQNILEKKIRLSLTQSTIPDALAYLSDQAGCTFSYSSSSLPSNIRINTTHQEITLTAALKEIFGSRLERLQLQGTNILIVLKKASGSVTGFVKTSDGKLAQFVSISIKGLTGTTVDKDGHYLLKNIPEGSYKLIASLVGLNSQSRQIRIIANQTEELNFTLTESGEQLNEVIVKASKPNKFAEKESENIARLPIKNLENPQVYQVVTQAIMKEQMLTSYAEAFQNVAGISTSNILNTRGTSFFLRGFASPPSMRNGMAAPAWAESIEPVNVERVEILKGPSATLFGSTQTSFGGAVNNVTKKPFAGTGGEVAYSLGSWNLSRLTLDYNAPLNKDTTLLFRINAARHWSDTFQDFGFQHSYAVAPSLLYKPNSRLTLALEAEINNYKGTMWAWTGFGEDVTIKNIKDLKIPYNRSVTGDQLLQQWTSSSVYAKADYKISDQWTSSSNVIQSIYHRSEFYGMNNNLWKNDSTLVREIFGNFPATVSTYQIQQNFNGDFKIGPIRNRMVLGIDVFMTKDNRTFKSGPDPDHSRYTDEVIMNDPSSAVNVSKDKVLAFFAPYPMSSNIARTNTYSVYASDVVNITDRLLAMLSLRIDRFDNKKLIINGVTNAKGDYKQTALSPKFGVVYQLVKDQVSIFGNYMNGFTNNQPQQNAQNEMITYKPSQANQWEGGVKMDLFQHKLSTNLSYYNISVKDALRWNAFPPTQDGTQYSRGFEAEIIANPLPGLNITAGYGYNKSKYVKADEILEGKSLGAPKNVANFWISYKVQEGKAEGLGFGFGGNYVSEVFIINPIVIPSYTLLNAAAFYDVSKYKIGLKVNNLTNQKYWSWDHVTGQPLRNFVLNVAYKF</sequence>
<dbReference type="GO" id="GO:0038023">
    <property type="term" value="F:signaling receptor activity"/>
    <property type="evidence" value="ECO:0007669"/>
    <property type="project" value="InterPro"/>
</dbReference>
<dbReference type="Pfam" id="PF07715">
    <property type="entry name" value="Plug"/>
    <property type="match status" value="1"/>
</dbReference>
<dbReference type="CDD" id="cd01347">
    <property type="entry name" value="ligand_gated_channel"/>
    <property type="match status" value="1"/>
</dbReference>
<keyword evidence="4 14" id="KW-1134">Transmembrane beta strand</keyword>
<evidence type="ECO:0000256" key="8">
    <source>
        <dbReference type="ARBA" id="ARBA00023004"/>
    </source>
</evidence>
<dbReference type="PANTHER" id="PTHR32552">
    <property type="entry name" value="FERRICHROME IRON RECEPTOR-RELATED"/>
    <property type="match status" value="1"/>
</dbReference>
<dbReference type="InterPro" id="IPR013784">
    <property type="entry name" value="Carb-bd-like_fold"/>
</dbReference>
<evidence type="ECO:0000256" key="6">
    <source>
        <dbReference type="ARBA" id="ARBA00022692"/>
    </source>
</evidence>
<dbReference type="InterPro" id="IPR012910">
    <property type="entry name" value="Plug_dom"/>
</dbReference>
<dbReference type="InterPro" id="IPR039426">
    <property type="entry name" value="TonB-dep_rcpt-like"/>
</dbReference>
<dbReference type="OrthoDB" id="9775095at2"/>
<dbReference type="Pfam" id="PF00593">
    <property type="entry name" value="TonB_dep_Rec_b-barrel"/>
    <property type="match status" value="1"/>
</dbReference>
<evidence type="ECO:0000259" key="17">
    <source>
        <dbReference type="Pfam" id="PF07715"/>
    </source>
</evidence>
<evidence type="ECO:0000256" key="3">
    <source>
        <dbReference type="ARBA" id="ARBA00022448"/>
    </source>
</evidence>
<proteinExistence type="inferred from homology"/>
<keyword evidence="5" id="KW-0410">Iron transport</keyword>
<dbReference type="PANTHER" id="PTHR32552:SF68">
    <property type="entry name" value="FERRICHROME OUTER MEMBRANE TRANSPORTER_PHAGE RECEPTOR"/>
    <property type="match status" value="1"/>
</dbReference>
<dbReference type="SUPFAM" id="SSF56935">
    <property type="entry name" value="Porins"/>
    <property type="match status" value="1"/>
</dbReference>
<keyword evidence="13 14" id="KW-0998">Cell outer membrane</keyword>
<dbReference type="GO" id="GO:0015344">
    <property type="term" value="F:siderophore uptake transmembrane transporter activity"/>
    <property type="evidence" value="ECO:0007669"/>
    <property type="project" value="TreeGrafter"/>
</dbReference>
<evidence type="ECO:0000256" key="10">
    <source>
        <dbReference type="ARBA" id="ARBA00023077"/>
    </source>
</evidence>
<keyword evidence="3 14" id="KW-0813">Transport</keyword>
<feature type="domain" description="TonB-dependent receptor plug" evidence="17">
    <location>
        <begin position="221"/>
        <end position="313"/>
    </location>
</feature>
<dbReference type="GO" id="GO:0015891">
    <property type="term" value="P:siderophore transport"/>
    <property type="evidence" value="ECO:0007669"/>
    <property type="project" value="InterPro"/>
</dbReference>
<dbReference type="InterPro" id="IPR036942">
    <property type="entry name" value="Beta-barrel_TonB_sf"/>
</dbReference>
<evidence type="ECO:0000259" key="16">
    <source>
        <dbReference type="Pfam" id="PF00593"/>
    </source>
</evidence>
<evidence type="ECO:0000256" key="4">
    <source>
        <dbReference type="ARBA" id="ARBA00022452"/>
    </source>
</evidence>
<gene>
    <name evidence="18" type="ORF">SAMN04488522_103721</name>
</gene>
<keyword evidence="8" id="KW-0408">Iron</keyword>
<evidence type="ECO:0000256" key="1">
    <source>
        <dbReference type="ARBA" id="ARBA00004571"/>
    </source>
</evidence>
<evidence type="ECO:0000256" key="15">
    <source>
        <dbReference type="RuleBase" id="RU003357"/>
    </source>
</evidence>
<keyword evidence="11 14" id="KW-0472">Membrane</keyword>
<organism evidence="18 19">
    <name type="scientific">Pedobacter caeni</name>
    <dbReference type="NCBI Taxonomy" id="288992"/>
    <lineage>
        <taxon>Bacteria</taxon>
        <taxon>Pseudomonadati</taxon>
        <taxon>Bacteroidota</taxon>
        <taxon>Sphingobacteriia</taxon>
        <taxon>Sphingobacteriales</taxon>
        <taxon>Sphingobacteriaceae</taxon>
        <taxon>Pedobacter</taxon>
    </lineage>
</organism>
<dbReference type="RefSeq" id="WP_084529021.1">
    <property type="nucleotide sequence ID" value="NZ_FQUQ01000003.1"/>
</dbReference>
<evidence type="ECO:0000256" key="11">
    <source>
        <dbReference type="ARBA" id="ARBA00023136"/>
    </source>
</evidence>
<dbReference type="InterPro" id="IPR000531">
    <property type="entry name" value="Beta-barrel_TonB"/>
</dbReference>
<accession>A0A1M5ENI6</accession>
<dbReference type="InterPro" id="IPR037066">
    <property type="entry name" value="Plug_dom_sf"/>
</dbReference>
<evidence type="ECO:0000313" key="18">
    <source>
        <dbReference type="EMBL" id="SHF80746.1"/>
    </source>
</evidence>
<keyword evidence="19" id="KW-1185">Reference proteome</keyword>
<dbReference type="GO" id="GO:0030246">
    <property type="term" value="F:carbohydrate binding"/>
    <property type="evidence" value="ECO:0007669"/>
    <property type="project" value="InterPro"/>
</dbReference>
<dbReference type="GO" id="GO:0009279">
    <property type="term" value="C:cell outer membrane"/>
    <property type="evidence" value="ECO:0007669"/>
    <property type="project" value="UniProtKB-SubCell"/>
</dbReference>
<dbReference type="Gene3D" id="2.170.130.10">
    <property type="entry name" value="TonB-dependent receptor, plug domain"/>
    <property type="match status" value="1"/>
</dbReference>
<keyword evidence="10 15" id="KW-0798">TonB box</keyword>
<evidence type="ECO:0000256" key="7">
    <source>
        <dbReference type="ARBA" id="ARBA00022729"/>
    </source>
</evidence>
<dbReference type="Proteomes" id="UP000184287">
    <property type="component" value="Unassembled WGS sequence"/>
</dbReference>
<evidence type="ECO:0000256" key="2">
    <source>
        <dbReference type="ARBA" id="ARBA00009810"/>
    </source>
</evidence>
<name>A0A1M5ENI6_9SPHI</name>
<dbReference type="PROSITE" id="PS52016">
    <property type="entry name" value="TONB_DEPENDENT_REC_3"/>
    <property type="match status" value="1"/>
</dbReference>
<dbReference type="STRING" id="288992.SAMN04488522_103721"/>
<keyword evidence="9" id="KW-0406">Ion transport</keyword>
<evidence type="ECO:0000256" key="13">
    <source>
        <dbReference type="ARBA" id="ARBA00023237"/>
    </source>
</evidence>
<comment type="subcellular location">
    <subcellularLocation>
        <location evidence="1 14">Cell outer membrane</location>
        <topology evidence="1 14">Multi-pass membrane protein</topology>
    </subcellularLocation>
</comment>
<comment type="similarity">
    <text evidence="2 14 15">Belongs to the TonB-dependent receptor family.</text>
</comment>
<dbReference type="NCBIfam" id="TIGR01783">
    <property type="entry name" value="TonB-siderophor"/>
    <property type="match status" value="1"/>
</dbReference>
<keyword evidence="12" id="KW-0675">Receptor</keyword>
<protein>
    <submittedName>
        <fullName evidence="18">Iron complex outermembrane recepter protein</fullName>
    </submittedName>
</protein>
<evidence type="ECO:0000313" key="19">
    <source>
        <dbReference type="Proteomes" id="UP000184287"/>
    </source>
</evidence>
<dbReference type="Gene3D" id="2.40.170.20">
    <property type="entry name" value="TonB-dependent receptor, beta-barrel domain"/>
    <property type="match status" value="1"/>
</dbReference>
<keyword evidence="7" id="KW-0732">Signal</keyword>
<dbReference type="AlphaFoldDB" id="A0A1M5ENI6"/>
<dbReference type="SUPFAM" id="SSF49452">
    <property type="entry name" value="Starch-binding domain-like"/>
    <property type="match status" value="1"/>
</dbReference>
<evidence type="ECO:0000256" key="14">
    <source>
        <dbReference type="PROSITE-ProRule" id="PRU01360"/>
    </source>
</evidence>
<evidence type="ECO:0000256" key="9">
    <source>
        <dbReference type="ARBA" id="ARBA00023065"/>
    </source>
</evidence>